<gene>
    <name evidence="2" type="ORF">US05_C0004G0035</name>
</gene>
<organism evidence="2 3">
    <name type="scientific">Candidatus Nomurabacteria bacterium GW2011_GWA1_36_15</name>
    <dbReference type="NCBI Taxonomy" id="1618728"/>
    <lineage>
        <taxon>Bacteria</taxon>
        <taxon>Candidatus Nomuraibacteriota</taxon>
    </lineage>
</organism>
<keyword evidence="1" id="KW-0472">Membrane</keyword>
<accession>A0A0G0DV15</accession>
<evidence type="ECO:0000313" key="3">
    <source>
        <dbReference type="Proteomes" id="UP000034606"/>
    </source>
</evidence>
<keyword evidence="1" id="KW-0812">Transmembrane</keyword>
<dbReference type="AlphaFoldDB" id="A0A0G0DV15"/>
<feature type="transmembrane region" description="Helical" evidence="1">
    <location>
        <begin position="12"/>
        <end position="30"/>
    </location>
</feature>
<proteinExistence type="predicted"/>
<reference evidence="2 3" key="1">
    <citation type="journal article" date="2015" name="Nature">
        <title>rRNA introns, odd ribosomes, and small enigmatic genomes across a large radiation of phyla.</title>
        <authorList>
            <person name="Brown C.T."/>
            <person name="Hug L.A."/>
            <person name="Thomas B.C."/>
            <person name="Sharon I."/>
            <person name="Castelle C.J."/>
            <person name="Singh A."/>
            <person name="Wilkins M.J."/>
            <person name="Williams K.H."/>
            <person name="Banfield J.F."/>
        </authorList>
    </citation>
    <scope>NUCLEOTIDE SEQUENCE [LARGE SCALE GENOMIC DNA]</scope>
</reference>
<keyword evidence="1" id="KW-1133">Transmembrane helix</keyword>
<evidence type="ECO:0000256" key="1">
    <source>
        <dbReference type="SAM" id="Phobius"/>
    </source>
</evidence>
<comment type="caution">
    <text evidence="2">The sequence shown here is derived from an EMBL/GenBank/DDBJ whole genome shotgun (WGS) entry which is preliminary data.</text>
</comment>
<protein>
    <submittedName>
        <fullName evidence="2">Uncharacterized protein</fullName>
    </submittedName>
</protein>
<name>A0A0G0DV15_9BACT</name>
<dbReference type="EMBL" id="LBRM01000004">
    <property type="protein sequence ID" value="KKP98404.1"/>
    <property type="molecule type" value="Genomic_DNA"/>
</dbReference>
<evidence type="ECO:0000313" key="2">
    <source>
        <dbReference type="EMBL" id="KKP98404.1"/>
    </source>
</evidence>
<dbReference type="Proteomes" id="UP000034606">
    <property type="component" value="Unassembled WGS sequence"/>
</dbReference>
<sequence>MNKFLKEYSLQMSIVVTALVFAGAWIYTAGLKDRMQQKANVAVNQDEALMSGLEESVLPSEGVILPVVWGDLGKKLADTGIIDETKFKAIYEQRGTFTDEYKNLLLGENNGKLKITKENSGYLLNMLWALGLANKNSILETGEMMNPIYGGAQNFASTGGWNLARGNAMDHYSMYKLFILTPEQQALVEKISMGIYRPCCGNSTHFPDCNHGMAMLGLLELMASQNVSEQDMWKTALVVNSYWFPDTYMTIATYMQNKGIEWKDVSAQEILGADYSSARGYQNIASQIVVPKRQQNGCGI</sequence>